<evidence type="ECO:0000313" key="3">
    <source>
        <dbReference type="RefSeq" id="XP_011496122.1"/>
    </source>
</evidence>
<dbReference type="GeneID" id="105360820"/>
<evidence type="ECO:0000256" key="1">
    <source>
        <dbReference type="SAM" id="MobiDB-lite"/>
    </source>
</evidence>
<dbReference type="Proteomes" id="UP000695007">
    <property type="component" value="Unplaced"/>
</dbReference>
<dbReference type="RefSeq" id="XP_011496122.1">
    <property type="nucleotide sequence ID" value="XM_011497820.1"/>
</dbReference>
<name>A0AAJ6YDL6_9HYME</name>
<dbReference type="KEGG" id="csol:105360820"/>
<evidence type="ECO:0000313" key="2">
    <source>
        <dbReference type="Proteomes" id="UP000695007"/>
    </source>
</evidence>
<dbReference type="AlphaFoldDB" id="A0AAJ6YDL6"/>
<feature type="region of interest" description="Disordered" evidence="1">
    <location>
        <begin position="187"/>
        <end position="223"/>
    </location>
</feature>
<proteinExistence type="predicted"/>
<accession>A0AAJ6YDL6</accession>
<sequence>MKPQTIYKGNRGPFSVRIQKVIRGFSGSSNFEYDKSSMEFIVCLVCLLVVALSSQAQHRNYIGRLSAPAPVGEDGRVVDTPEVTRAKAAHLAAFELASRSIHHHGRPSNRELLSALGASVYSNPSYFSTNVQHGSYGYRGPPAPLDHDGRVVDTPEVAQAKAAHFAAFSQASSRFAGNRDDYYSGASYSGNSADEDDGSSSSSVETHASTHYQGPPAPLAQDGRVVDTPEVAHAKAAHFAALDRASHGHRTSYHDDY</sequence>
<protein>
    <submittedName>
        <fullName evidence="3">Pupal cuticle protein-like</fullName>
    </submittedName>
</protein>
<organism evidence="2 3">
    <name type="scientific">Ceratosolen solmsi marchali</name>
    <dbReference type="NCBI Taxonomy" id="326594"/>
    <lineage>
        <taxon>Eukaryota</taxon>
        <taxon>Metazoa</taxon>
        <taxon>Ecdysozoa</taxon>
        <taxon>Arthropoda</taxon>
        <taxon>Hexapoda</taxon>
        <taxon>Insecta</taxon>
        <taxon>Pterygota</taxon>
        <taxon>Neoptera</taxon>
        <taxon>Endopterygota</taxon>
        <taxon>Hymenoptera</taxon>
        <taxon>Apocrita</taxon>
        <taxon>Proctotrupomorpha</taxon>
        <taxon>Chalcidoidea</taxon>
        <taxon>Agaonidae</taxon>
        <taxon>Agaoninae</taxon>
        <taxon>Ceratosolen</taxon>
    </lineage>
</organism>
<keyword evidence="2" id="KW-1185">Reference proteome</keyword>
<reference evidence="3" key="1">
    <citation type="submission" date="2025-08" db="UniProtKB">
        <authorList>
            <consortium name="RefSeq"/>
        </authorList>
    </citation>
    <scope>IDENTIFICATION</scope>
</reference>
<gene>
    <name evidence="3" type="primary">LOC105360820</name>
</gene>